<keyword evidence="2" id="KW-0472">Membrane</keyword>
<evidence type="ECO:0000259" key="3">
    <source>
        <dbReference type="Pfam" id="PF00629"/>
    </source>
</evidence>
<keyword evidence="2" id="KW-0812">Transmembrane</keyword>
<keyword evidence="5" id="KW-1185">Reference proteome</keyword>
<dbReference type="Proteomes" id="UP001374579">
    <property type="component" value="Unassembled WGS sequence"/>
</dbReference>
<gene>
    <name evidence="4" type="ORF">V1264_000697</name>
</gene>
<protein>
    <recommendedName>
        <fullName evidence="3">MAM domain-containing protein</fullName>
    </recommendedName>
</protein>
<feature type="compositionally biased region" description="Basic and acidic residues" evidence="1">
    <location>
        <begin position="169"/>
        <end position="178"/>
    </location>
</feature>
<evidence type="ECO:0000313" key="5">
    <source>
        <dbReference type="Proteomes" id="UP001374579"/>
    </source>
</evidence>
<feature type="compositionally biased region" description="Polar residues" evidence="1">
    <location>
        <begin position="148"/>
        <end position="157"/>
    </location>
</feature>
<dbReference type="EMBL" id="JBAMIC010000001">
    <property type="protein sequence ID" value="KAK7114675.1"/>
    <property type="molecule type" value="Genomic_DNA"/>
</dbReference>
<evidence type="ECO:0000313" key="4">
    <source>
        <dbReference type="EMBL" id="KAK7114675.1"/>
    </source>
</evidence>
<organism evidence="4 5">
    <name type="scientific">Littorina saxatilis</name>
    <dbReference type="NCBI Taxonomy" id="31220"/>
    <lineage>
        <taxon>Eukaryota</taxon>
        <taxon>Metazoa</taxon>
        <taxon>Spiralia</taxon>
        <taxon>Lophotrochozoa</taxon>
        <taxon>Mollusca</taxon>
        <taxon>Gastropoda</taxon>
        <taxon>Caenogastropoda</taxon>
        <taxon>Littorinimorpha</taxon>
        <taxon>Littorinoidea</taxon>
        <taxon>Littorinidae</taxon>
        <taxon>Littorina</taxon>
    </lineage>
</organism>
<dbReference type="GO" id="GO:0016020">
    <property type="term" value="C:membrane"/>
    <property type="evidence" value="ECO:0007669"/>
    <property type="project" value="InterPro"/>
</dbReference>
<accession>A0AAN9C0E3</accession>
<proteinExistence type="predicted"/>
<feature type="transmembrane region" description="Helical" evidence="2">
    <location>
        <begin position="116"/>
        <end position="140"/>
    </location>
</feature>
<dbReference type="AlphaFoldDB" id="A0AAN9C0E3"/>
<feature type="region of interest" description="Disordered" evidence="1">
    <location>
        <begin position="146"/>
        <end position="225"/>
    </location>
</feature>
<dbReference type="Gene3D" id="2.60.120.200">
    <property type="match status" value="1"/>
</dbReference>
<name>A0AAN9C0E3_9CAEN</name>
<reference evidence="4 5" key="1">
    <citation type="submission" date="2024-02" db="EMBL/GenBank/DDBJ databases">
        <title>Chromosome-scale genome assembly of the rough periwinkle Littorina saxatilis.</title>
        <authorList>
            <person name="De Jode A."/>
            <person name="Faria R."/>
            <person name="Formenti G."/>
            <person name="Sims Y."/>
            <person name="Smith T.P."/>
            <person name="Tracey A."/>
            <person name="Wood J.M.D."/>
            <person name="Zagrodzka Z.B."/>
            <person name="Johannesson K."/>
            <person name="Butlin R.K."/>
            <person name="Leder E.H."/>
        </authorList>
    </citation>
    <scope>NUCLEOTIDE SEQUENCE [LARGE SCALE GENOMIC DNA]</scope>
    <source>
        <strain evidence="4">Snail1</strain>
        <tissue evidence="4">Muscle</tissue>
    </source>
</reference>
<comment type="caution">
    <text evidence="4">The sequence shown here is derived from an EMBL/GenBank/DDBJ whole genome shotgun (WGS) entry which is preliminary data.</text>
</comment>
<dbReference type="Pfam" id="PF00629">
    <property type="entry name" value="MAM"/>
    <property type="match status" value="1"/>
</dbReference>
<sequence length="379" mass="42145">MFLFDVDSETNSQLSVHLQHDNREKSEELLWSLFEVNKNNWDFGRAPLNSADKYRVVFSASSSKQVWIDDIQIRGQSDCIVKPPEARPATTRHKNTITYSTATGSTLQDQPPSSRWIVVGVVTVFAVTVSIAVAALVIVFRQRRRNRTPSAGQQPDQMVNRCELPTPNSDHKNEHKTQEGNGSMGLPARGTASASQRLSEQFERDDEGYEAPVSPLALNDYDRDPTFRRDHGPNVKDAAPMINRQMLEPSGSSDSAVAVDLGDSAQQSMRQEMETCSAATRRTGRYDCLVQPDAGTQSAQYGYTSLRGLAKHNLIVEEAADYITVVGERQSTVQQGCDVEYSLAKSITGDNEKPSEEEVNEYITLVDERDSQLYCTVTK</sequence>
<evidence type="ECO:0000256" key="1">
    <source>
        <dbReference type="SAM" id="MobiDB-lite"/>
    </source>
</evidence>
<evidence type="ECO:0000256" key="2">
    <source>
        <dbReference type="SAM" id="Phobius"/>
    </source>
</evidence>
<dbReference type="InterPro" id="IPR000998">
    <property type="entry name" value="MAM_dom"/>
</dbReference>
<keyword evidence="2" id="KW-1133">Transmembrane helix</keyword>
<feature type="domain" description="MAM" evidence="3">
    <location>
        <begin position="2"/>
        <end position="79"/>
    </location>
</feature>